<evidence type="ECO:0000256" key="2">
    <source>
        <dbReference type="ARBA" id="ARBA00022448"/>
    </source>
</evidence>
<dbReference type="Pfam" id="PF20669">
    <property type="entry name" value="Exo70_N"/>
    <property type="match status" value="1"/>
</dbReference>
<dbReference type="PANTHER" id="PTHR12542">
    <property type="entry name" value="EXOCYST COMPLEX PROTEIN EXO70"/>
    <property type="match status" value="1"/>
</dbReference>
<dbReference type="InterPro" id="IPR046364">
    <property type="entry name" value="Exo70_C"/>
</dbReference>
<dbReference type="SUPFAM" id="SSF74788">
    <property type="entry name" value="Cullin repeat-like"/>
    <property type="match status" value="1"/>
</dbReference>
<dbReference type="Proteomes" id="UP000283090">
    <property type="component" value="Unassembled WGS sequence"/>
</dbReference>
<accession>A0A437AEZ1</accession>
<evidence type="ECO:0000256" key="1">
    <source>
        <dbReference type="ARBA" id="ARBA00006756"/>
    </source>
</evidence>
<proteinExistence type="inferred from homology"/>
<dbReference type="EMBL" id="SAEB01000001">
    <property type="protein sequence ID" value="RVD89708.1"/>
    <property type="molecule type" value="Genomic_DNA"/>
</dbReference>
<dbReference type="GO" id="GO:0005935">
    <property type="term" value="C:cellular bud neck"/>
    <property type="evidence" value="ECO:0007669"/>
    <property type="project" value="UniProtKB-SubCell"/>
</dbReference>
<comment type="similarity">
    <text evidence="1 4">Belongs to the EXO70 family.</text>
</comment>
<evidence type="ECO:0000259" key="5">
    <source>
        <dbReference type="Pfam" id="PF03081"/>
    </source>
</evidence>
<dbReference type="GO" id="GO:0015031">
    <property type="term" value="P:protein transport"/>
    <property type="evidence" value="ECO:0007669"/>
    <property type="project" value="UniProtKB-KW"/>
</dbReference>
<keyword evidence="3 4" id="KW-0268">Exocytosis</keyword>
<evidence type="ECO:0000256" key="4">
    <source>
        <dbReference type="RuleBase" id="RU365026"/>
    </source>
</evidence>
<keyword evidence="4" id="KW-0653">Protein transport</keyword>
<organism evidence="6 7">
    <name type="scientific">Arthrobotrys flagrans</name>
    <name type="common">Nematode-trapping fungus</name>
    <name type="synonym">Trichothecium flagrans</name>
    <dbReference type="NCBI Taxonomy" id="97331"/>
    <lineage>
        <taxon>Eukaryota</taxon>
        <taxon>Fungi</taxon>
        <taxon>Dikarya</taxon>
        <taxon>Ascomycota</taxon>
        <taxon>Pezizomycotina</taxon>
        <taxon>Orbiliomycetes</taxon>
        <taxon>Orbiliales</taxon>
        <taxon>Orbiliaceae</taxon>
        <taxon>Arthrobotrys</taxon>
    </lineage>
</organism>
<reference evidence="6 7" key="1">
    <citation type="submission" date="2019-01" db="EMBL/GenBank/DDBJ databases">
        <title>Intercellular communication is required for trap formation in the nematode-trapping fungus Duddingtonia flagrans.</title>
        <authorList>
            <person name="Youssar L."/>
            <person name="Wernet V."/>
            <person name="Hensel N."/>
            <person name="Hildebrandt H.-G."/>
            <person name="Fischer R."/>
        </authorList>
    </citation>
    <scope>NUCLEOTIDE SEQUENCE [LARGE SCALE GENOMIC DNA]</scope>
    <source>
        <strain evidence="6 7">CBS H-5679</strain>
    </source>
</reference>
<dbReference type="GeneID" id="93583014"/>
<dbReference type="InterPro" id="IPR004140">
    <property type="entry name" value="Exo70"/>
</dbReference>
<gene>
    <name evidence="6" type="ORF">DFL_000703</name>
</gene>
<dbReference type="OrthoDB" id="1922221at2759"/>
<evidence type="ECO:0000313" key="7">
    <source>
        <dbReference type="Proteomes" id="UP000283090"/>
    </source>
</evidence>
<keyword evidence="2 4" id="KW-0813">Transport</keyword>
<comment type="function">
    <text evidence="4">Involved in the secretory pathway as part of the exocyst complex which tethers secretory vesicles to the sites of exocytosis. Also plays a role in the assembly of the exocyst.</text>
</comment>
<dbReference type="RefSeq" id="XP_067495252.1">
    <property type="nucleotide sequence ID" value="XM_067636547.1"/>
</dbReference>
<dbReference type="AlphaFoldDB" id="A0A437AEZ1"/>
<evidence type="ECO:0000256" key="3">
    <source>
        <dbReference type="ARBA" id="ARBA00022483"/>
    </source>
</evidence>
<dbReference type="Pfam" id="PF03081">
    <property type="entry name" value="Exo70_C"/>
    <property type="match status" value="1"/>
</dbReference>
<comment type="caution">
    <text evidence="6">The sequence shown here is derived from an EMBL/GenBank/DDBJ whole genome shotgun (WGS) entry which is preliminary data.</text>
</comment>
<dbReference type="GO" id="GO:0000145">
    <property type="term" value="C:exocyst"/>
    <property type="evidence" value="ECO:0007669"/>
    <property type="project" value="InterPro"/>
</dbReference>
<dbReference type="InterPro" id="IPR016159">
    <property type="entry name" value="Cullin_repeat-like_dom_sf"/>
</dbReference>
<dbReference type="STRING" id="97331.A0A437AEZ1"/>
<dbReference type="Gene3D" id="1.20.1280.170">
    <property type="entry name" value="Exocyst complex component Exo70"/>
    <property type="match status" value="1"/>
</dbReference>
<dbReference type="GO" id="GO:0006887">
    <property type="term" value="P:exocytosis"/>
    <property type="evidence" value="ECO:0007669"/>
    <property type="project" value="UniProtKB-KW"/>
</dbReference>
<evidence type="ECO:0000313" key="6">
    <source>
        <dbReference type="EMBL" id="RVD89708.1"/>
    </source>
</evidence>
<keyword evidence="7" id="KW-1185">Reference proteome</keyword>
<dbReference type="GO" id="GO:0005546">
    <property type="term" value="F:phosphatidylinositol-4,5-bisphosphate binding"/>
    <property type="evidence" value="ECO:0007669"/>
    <property type="project" value="InterPro"/>
</dbReference>
<sequence>MAVLPEEEAAEVEVLNERLKKMTGITDKISRSLAKLSGSAQQVEMSVQPILKQTGSLTALAGNINSGIREIDKTMKLLDLVKREENTIRKGPQVVGLPDYLNSVKCLSEGLAALQSTGLKSAEKAVKEMTLLLKTGSVQLEDQFKKNLAQESTPCEPLHFITKKLPFPTFNPEKLKTIAVINEFLSSTIGTTATSQNQQAQSSAINIYADVRGTYISSSLSSLSQGCVNTATRRNTAVPYEKGDNGISHYAQALEGIFSAEYDNIQRLFKPNLWLKVYTQTTQQALTVFSNTVRQLNKHIVSFMITDCYLAFDVIECVTATATRLGTKTGEKNEFVEALKPIRQTASASFYEILEDLKRKGNSMAAVPLDATVSDYTQANMARLRRLTDYQTAVAGLLISLGDKNWNSPYSPTLAANQQSFDVGADGNVLLANYCMECIDRMLEIIEAKGKMYIKKQQQCAVFMVNNVAYVETSIKRGGLVGVLSLGGGIAKVEKWRKKAVEEYMVPWKEAAGYLLDMTYTSKAAITVAASGSKPSLTSKDKEAIKEKFKNFNTLFDTLISQHKSYVFPDKEVKGMLFKEITFISPLYGRFWDKYHEVVKDKHIKYDVTALQSVLASCQ</sequence>
<comment type="subcellular location">
    <subcellularLocation>
        <location evidence="4">Bud</location>
    </subcellularLocation>
    <subcellularLocation>
        <location evidence="4">Bud neck</location>
    </subcellularLocation>
</comment>
<dbReference type="PANTHER" id="PTHR12542:SF41">
    <property type="entry name" value="EXOCYST COMPLEX COMPONENT 7"/>
    <property type="match status" value="1"/>
</dbReference>
<protein>
    <recommendedName>
        <fullName evidence="4">Exocyst complex protein EXO70</fullName>
    </recommendedName>
</protein>
<feature type="domain" description="Exocyst complex subunit Exo70 C-terminal" evidence="5">
    <location>
        <begin position="245"/>
        <end position="616"/>
    </location>
</feature>
<name>A0A437AEZ1_ARTFL</name>
<dbReference type="VEuPathDB" id="FungiDB:DFL_000703"/>